<organism evidence="1">
    <name type="scientific">marine sediment metagenome</name>
    <dbReference type="NCBI Taxonomy" id="412755"/>
    <lineage>
        <taxon>unclassified sequences</taxon>
        <taxon>metagenomes</taxon>
        <taxon>ecological metagenomes</taxon>
    </lineage>
</organism>
<protein>
    <submittedName>
        <fullName evidence="1">Uncharacterized protein</fullName>
    </submittedName>
</protein>
<sequence length="92" mass="9835">LYTFRTGRHTAPLESILEILACVGPCRDNPFTKVSPAEAEVLPGVPRGPEGLQRMAADAEAFSVGYRLIDLESPAGTPEDLLVLAEDLVNDA</sequence>
<accession>A0A0F8XQI1</accession>
<evidence type="ECO:0000313" key="1">
    <source>
        <dbReference type="EMBL" id="KKK71238.1"/>
    </source>
</evidence>
<feature type="non-terminal residue" evidence="1">
    <location>
        <position position="1"/>
    </location>
</feature>
<proteinExistence type="predicted"/>
<comment type="caution">
    <text evidence="1">The sequence shown here is derived from an EMBL/GenBank/DDBJ whole genome shotgun (WGS) entry which is preliminary data.</text>
</comment>
<name>A0A0F8XQI1_9ZZZZ</name>
<dbReference type="EMBL" id="LAZR01057824">
    <property type="protein sequence ID" value="KKK71238.1"/>
    <property type="molecule type" value="Genomic_DNA"/>
</dbReference>
<dbReference type="AlphaFoldDB" id="A0A0F8XQI1"/>
<reference evidence="1" key="1">
    <citation type="journal article" date="2015" name="Nature">
        <title>Complex archaea that bridge the gap between prokaryotes and eukaryotes.</title>
        <authorList>
            <person name="Spang A."/>
            <person name="Saw J.H."/>
            <person name="Jorgensen S.L."/>
            <person name="Zaremba-Niedzwiedzka K."/>
            <person name="Martijn J."/>
            <person name="Lind A.E."/>
            <person name="van Eijk R."/>
            <person name="Schleper C."/>
            <person name="Guy L."/>
            <person name="Ettema T.J."/>
        </authorList>
    </citation>
    <scope>NUCLEOTIDE SEQUENCE</scope>
</reference>
<gene>
    <name evidence="1" type="ORF">LCGC14_2915940</name>
</gene>